<gene>
    <name evidence="2" type="ORF">AVEN_189115_1</name>
</gene>
<dbReference type="Proteomes" id="UP000499080">
    <property type="component" value="Unassembled WGS sequence"/>
</dbReference>
<reference evidence="2 3" key="1">
    <citation type="journal article" date="2019" name="Sci. Rep.">
        <title>Orb-weaving spider Araneus ventricosus genome elucidates the spidroin gene catalogue.</title>
        <authorList>
            <person name="Kono N."/>
            <person name="Nakamura H."/>
            <person name="Ohtoshi R."/>
            <person name="Moran D.A.P."/>
            <person name="Shinohara A."/>
            <person name="Yoshida Y."/>
            <person name="Fujiwara M."/>
            <person name="Mori M."/>
            <person name="Tomita M."/>
            <person name="Arakawa K."/>
        </authorList>
    </citation>
    <scope>NUCLEOTIDE SEQUENCE [LARGE SCALE GENOMIC DNA]</scope>
</reference>
<name>A0A4Y2W3J8_ARAVE</name>
<evidence type="ECO:0000256" key="1">
    <source>
        <dbReference type="SAM" id="Phobius"/>
    </source>
</evidence>
<accession>A0A4Y2W3J8</accession>
<evidence type="ECO:0000313" key="2">
    <source>
        <dbReference type="EMBL" id="GBO31128.1"/>
    </source>
</evidence>
<organism evidence="2 3">
    <name type="scientific">Araneus ventricosus</name>
    <name type="common">Orbweaver spider</name>
    <name type="synonym">Epeira ventricosa</name>
    <dbReference type="NCBI Taxonomy" id="182803"/>
    <lineage>
        <taxon>Eukaryota</taxon>
        <taxon>Metazoa</taxon>
        <taxon>Ecdysozoa</taxon>
        <taxon>Arthropoda</taxon>
        <taxon>Chelicerata</taxon>
        <taxon>Arachnida</taxon>
        <taxon>Araneae</taxon>
        <taxon>Araneomorphae</taxon>
        <taxon>Entelegynae</taxon>
        <taxon>Araneoidea</taxon>
        <taxon>Araneidae</taxon>
        <taxon>Araneus</taxon>
    </lineage>
</organism>
<evidence type="ECO:0000313" key="3">
    <source>
        <dbReference type="Proteomes" id="UP000499080"/>
    </source>
</evidence>
<keyword evidence="3" id="KW-1185">Reference proteome</keyword>
<keyword evidence="1" id="KW-0812">Transmembrane</keyword>
<keyword evidence="1" id="KW-1133">Transmembrane helix</keyword>
<keyword evidence="1" id="KW-0472">Membrane</keyword>
<feature type="transmembrane region" description="Helical" evidence="1">
    <location>
        <begin position="20"/>
        <end position="37"/>
    </location>
</feature>
<proteinExistence type="predicted"/>
<dbReference type="AlphaFoldDB" id="A0A4Y2W3J8"/>
<sequence>MGWRKKVAGSILWVYRTEKLTLALAINFAGGFPCFIIKPNTNVSQFPLKVAQEGYLLPYIGTKSDFYLICSLGIPIQGHFVQLRMLHTPLIVSP</sequence>
<dbReference type="EMBL" id="BGPR01054355">
    <property type="protein sequence ID" value="GBO31128.1"/>
    <property type="molecule type" value="Genomic_DNA"/>
</dbReference>
<comment type="caution">
    <text evidence="2">The sequence shown here is derived from an EMBL/GenBank/DDBJ whole genome shotgun (WGS) entry which is preliminary data.</text>
</comment>
<protein>
    <submittedName>
        <fullName evidence="2">Uncharacterized protein</fullName>
    </submittedName>
</protein>